<feature type="compositionally biased region" description="Basic and acidic residues" evidence="1">
    <location>
        <begin position="310"/>
        <end position="320"/>
    </location>
</feature>
<feature type="compositionally biased region" description="Low complexity" evidence="1">
    <location>
        <begin position="364"/>
        <end position="400"/>
    </location>
</feature>
<feature type="compositionally biased region" description="Low complexity" evidence="1">
    <location>
        <begin position="176"/>
        <end position="191"/>
    </location>
</feature>
<dbReference type="EMBL" id="LNZH02000211">
    <property type="protein sequence ID" value="OCB85225.1"/>
    <property type="molecule type" value="Genomic_DNA"/>
</dbReference>
<feature type="compositionally biased region" description="Polar residues" evidence="1">
    <location>
        <begin position="214"/>
        <end position="244"/>
    </location>
</feature>
<reference evidence="2" key="1">
    <citation type="submission" date="2016-06" db="EMBL/GenBank/DDBJ databases">
        <title>Draft Genome sequence of the fungus Inonotus baumii.</title>
        <authorList>
            <person name="Zhu H."/>
            <person name="Lin W."/>
        </authorList>
    </citation>
    <scope>NUCLEOTIDE SEQUENCE</scope>
    <source>
        <strain evidence="2">821</strain>
    </source>
</reference>
<evidence type="ECO:0000313" key="2">
    <source>
        <dbReference type="EMBL" id="OCB85225.1"/>
    </source>
</evidence>
<proteinExistence type="predicted"/>
<feature type="compositionally biased region" description="Polar residues" evidence="1">
    <location>
        <begin position="192"/>
        <end position="202"/>
    </location>
</feature>
<feature type="compositionally biased region" description="Polar residues" evidence="1">
    <location>
        <begin position="1"/>
        <end position="13"/>
    </location>
</feature>
<dbReference type="OrthoDB" id="2537258at2759"/>
<feature type="region of interest" description="Disordered" evidence="1">
    <location>
        <begin position="130"/>
        <end position="149"/>
    </location>
</feature>
<feature type="region of interest" description="Disordered" evidence="1">
    <location>
        <begin position="1"/>
        <end position="51"/>
    </location>
</feature>
<protein>
    <submittedName>
        <fullName evidence="2">Uncharacterized protein</fullName>
    </submittedName>
</protein>
<feature type="compositionally biased region" description="Basic residues" evidence="1">
    <location>
        <begin position="261"/>
        <end position="273"/>
    </location>
</feature>
<feature type="compositionally biased region" description="Low complexity" evidence="1">
    <location>
        <begin position="130"/>
        <end position="141"/>
    </location>
</feature>
<evidence type="ECO:0000256" key="1">
    <source>
        <dbReference type="SAM" id="MobiDB-lite"/>
    </source>
</evidence>
<sequence length="438" mass="47126">MDTPPYSETSIHTSPGHHSIHVNGDAQPNALAHPNGVPPPGPNSGIGSGADSGTVDIRTLYSSSWSALDGPSPPTLREILTAYKQKGDGDREMLLAMLNAKSAEDQRIASQLSLRRSMIEINKYTLDSRSPSYSQLQYPQQHTSSSSSGHIYTYVPEEHYALAGSNHHQHHHQQHHAASVSPPAPHHAYPSGYSSSHSQATRSHAHLRAVESPPLSSATQKSVLSATRARTSSLAGSHSRSSVRLTDARSQMPSVPQSQSQRRKRPRHSRSRSRSPGPIAPASTSHHRSYTYTYARSPPVYTHSAPHSHSHSEVDPEAERSSYSSASDTGSPRSVPNAYVQGQATGQGGGFPRAMAIGSLLSTGAKAGANSVSSSGSPSNSRINGSSTNGAAPNSSAASSRVKEERAERDQDMDTEQEKDEAWARERKREQRANREER</sequence>
<feature type="region of interest" description="Disordered" evidence="1">
    <location>
        <begin position="164"/>
        <end position="438"/>
    </location>
</feature>
<accession>A0A9Q5HSK6</accession>
<organism evidence="2 3">
    <name type="scientific">Sanghuangporus baumii</name>
    <name type="common">Phellinus baumii</name>
    <dbReference type="NCBI Taxonomy" id="108892"/>
    <lineage>
        <taxon>Eukaryota</taxon>
        <taxon>Fungi</taxon>
        <taxon>Dikarya</taxon>
        <taxon>Basidiomycota</taxon>
        <taxon>Agaricomycotina</taxon>
        <taxon>Agaricomycetes</taxon>
        <taxon>Hymenochaetales</taxon>
        <taxon>Hymenochaetaceae</taxon>
        <taxon>Sanghuangporus</taxon>
    </lineage>
</organism>
<evidence type="ECO:0000313" key="3">
    <source>
        <dbReference type="Proteomes" id="UP000757232"/>
    </source>
</evidence>
<name>A0A9Q5HSK6_SANBA</name>
<gene>
    <name evidence="2" type="ORF">A7U60_g7852</name>
</gene>
<dbReference type="AlphaFoldDB" id="A0A9Q5HSK6"/>
<feature type="compositionally biased region" description="Basic and acidic residues" evidence="1">
    <location>
        <begin position="401"/>
        <end position="412"/>
    </location>
</feature>
<feature type="compositionally biased region" description="Polar residues" evidence="1">
    <location>
        <begin position="321"/>
        <end position="344"/>
    </location>
</feature>
<feature type="compositionally biased region" description="Low complexity" evidence="1">
    <location>
        <begin position="249"/>
        <end position="260"/>
    </location>
</feature>
<keyword evidence="3" id="KW-1185">Reference proteome</keyword>
<feature type="compositionally biased region" description="Basic and acidic residues" evidence="1">
    <location>
        <begin position="420"/>
        <end position="438"/>
    </location>
</feature>
<dbReference type="Proteomes" id="UP000757232">
    <property type="component" value="Unassembled WGS sequence"/>
</dbReference>
<comment type="caution">
    <text evidence="2">The sequence shown here is derived from an EMBL/GenBank/DDBJ whole genome shotgun (WGS) entry which is preliminary data.</text>
</comment>